<dbReference type="SUPFAM" id="SSF53335">
    <property type="entry name" value="S-adenosyl-L-methionine-dependent methyltransferases"/>
    <property type="match status" value="1"/>
</dbReference>
<dbReference type="InterPro" id="IPR029063">
    <property type="entry name" value="SAM-dependent_MTases_sf"/>
</dbReference>
<evidence type="ECO:0000256" key="2">
    <source>
        <dbReference type="ARBA" id="ARBA00004746"/>
    </source>
</evidence>
<feature type="compositionally biased region" description="Basic and acidic residues" evidence="9">
    <location>
        <begin position="12"/>
        <end position="24"/>
    </location>
</feature>
<evidence type="ECO:0000256" key="7">
    <source>
        <dbReference type="ARBA" id="ARBA00022756"/>
    </source>
</evidence>
<comment type="caution">
    <text evidence="11">The sequence shown here is derived from an EMBL/GenBank/DDBJ whole genome shotgun (WGS) entry which is preliminary data.</text>
</comment>
<accession>R8B5F3</accession>
<evidence type="ECO:0000256" key="1">
    <source>
        <dbReference type="ARBA" id="ARBA00000852"/>
    </source>
</evidence>
<dbReference type="EC" id="2.1.1.197" evidence="3 8"/>
<evidence type="ECO:0000256" key="6">
    <source>
        <dbReference type="ARBA" id="ARBA00022691"/>
    </source>
</evidence>
<dbReference type="AlphaFoldDB" id="R8B5F3"/>
<keyword evidence="7 8" id="KW-0093">Biotin biosynthesis</keyword>
<dbReference type="STRING" id="1318628.MARLIPOL_01715"/>
<evidence type="ECO:0000256" key="3">
    <source>
        <dbReference type="ARBA" id="ARBA00012327"/>
    </source>
</evidence>
<dbReference type="Pfam" id="PF08241">
    <property type="entry name" value="Methyltransf_11"/>
    <property type="match status" value="1"/>
</dbReference>
<keyword evidence="5 8" id="KW-0808">Transferase</keyword>
<dbReference type="OrthoDB" id="9760689at2"/>
<dbReference type="CDD" id="cd02440">
    <property type="entry name" value="AdoMet_MTases"/>
    <property type="match status" value="1"/>
</dbReference>
<dbReference type="HAMAP" id="MF_00835">
    <property type="entry name" value="BioC"/>
    <property type="match status" value="1"/>
</dbReference>
<keyword evidence="4 8" id="KW-0489">Methyltransferase</keyword>
<dbReference type="GO" id="GO:0009102">
    <property type="term" value="P:biotin biosynthetic process"/>
    <property type="evidence" value="ECO:0007669"/>
    <property type="project" value="UniProtKB-UniRule"/>
</dbReference>
<dbReference type="PATRIC" id="fig|1318628.3.peg.340"/>
<dbReference type="EMBL" id="ASAD01000004">
    <property type="protein sequence ID" value="EON93781.1"/>
    <property type="molecule type" value="Genomic_DNA"/>
</dbReference>
<dbReference type="InterPro" id="IPR013216">
    <property type="entry name" value="Methyltransf_11"/>
</dbReference>
<dbReference type="Proteomes" id="UP000016540">
    <property type="component" value="Unassembled WGS sequence"/>
</dbReference>
<evidence type="ECO:0000256" key="5">
    <source>
        <dbReference type="ARBA" id="ARBA00022679"/>
    </source>
</evidence>
<dbReference type="InterPro" id="IPR011814">
    <property type="entry name" value="BioC"/>
</dbReference>
<dbReference type="GO" id="GO:0102130">
    <property type="term" value="F:malonyl-CoA methyltransferase activity"/>
    <property type="evidence" value="ECO:0007669"/>
    <property type="project" value="UniProtKB-EC"/>
</dbReference>
<sequence length="279" mass="30838">MDVLMRSPGEAQRNDQPRKQDIARDFGGASDTYESASRLQRHMGNIMLDRLGPWRPGSDEPEILDLGCGTGWYTRTLRQAYPEAHVTGVDLSPGMIGHARSNSPADIDWLVADAGCIPFPDNSVDIVFSNLMIQWCERPLSVLAECRRLLRPGGVLVCSTLLDGTLKELEQAWAKADPGRRHVNRFEAASAIKRMVDEVLPGGEVTTGTVTLDYSSPLALTRELKSLGAGYKGQDRRRTVTAPGRVRAMCANYPRTREDNVLASYQACWINYQSPSLDC</sequence>
<organism evidence="11 12">
    <name type="scientific">Marinobacter lipolyticus SM19</name>
    <dbReference type="NCBI Taxonomy" id="1318628"/>
    <lineage>
        <taxon>Bacteria</taxon>
        <taxon>Pseudomonadati</taxon>
        <taxon>Pseudomonadota</taxon>
        <taxon>Gammaproteobacteria</taxon>
        <taxon>Pseudomonadales</taxon>
        <taxon>Marinobacteraceae</taxon>
        <taxon>Marinobacter</taxon>
    </lineage>
</organism>
<dbReference type="RefSeq" id="WP_012136334.1">
    <property type="nucleotide sequence ID" value="NZ_KE007306.1"/>
</dbReference>
<gene>
    <name evidence="8" type="primary">bioC</name>
    <name evidence="11" type="ORF">MARLIPOL_01715</name>
</gene>
<dbReference type="UniPathway" id="UPA00078"/>
<feature type="domain" description="Methyltransferase type 11" evidence="10">
    <location>
        <begin position="64"/>
        <end position="158"/>
    </location>
</feature>
<name>R8B5F3_9GAMM</name>
<feature type="region of interest" description="Disordered" evidence="9">
    <location>
        <begin position="1"/>
        <end position="26"/>
    </location>
</feature>
<keyword evidence="6 8" id="KW-0949">S-adenosyl-L-methionine</keyword>
<dbReference type="GO" id="GO:0010340">
    <property type="term" value="F:carboxyl-O-methyltransferase activity"/>
    <property type="evidence" value="ECO:0007669"/>
    <property type="project" value="UniProtKB-UniRule"/>
</dbReference>
<dbReference type="GO" id="GO:0032259">
    <property type="term" value="P:methylation"/>
    <property type="evidence" value="ECO:0007669"/>
    <property type="project" value="UniProtKB-KW"/>
</dbReference>
<evidence type="ECO:0000313" key="12">
    <source>
        <dbReference type="Proteomes" id="UP000016540"/>
    </source>
</evidence>
<evidence type="ECO:0000256" key="9">
    <source>
        <dbReference type="SAM" id="MobiDB-lite"/>
    </source>
</evidence>
<dbReference type="GO" id="GO:0008757">
    <property type="term" value="F:S-adenosylmethionine-dependent methyltransferase activity"/>
    <property type="evidence" value="ECO:0007669"/>
    <property type="project" value="InterPro"/>
</dbReference>
<keyword evidence="12" id="KW-1185">Reference proteome</keyword>
<comment type="similarity">
    <text evidence="8">Belongs to the methyltransferase superfamily.</text>
</comment>
<dbReference type="NCBIfam" id="TIGR02072">
    <property type="entry name" value="BioC"/>
    <property type="match status" value="1"/>
</dbReference>
<reference evidence="11 12" key="1">
    <citation type="journal article" date="2013" name="Genome Announc.">
        <title>Draft Genome Sequence of the Moderately Halophilic Bacterium Marinobacter lipolyticus Strain SM19.</title>
        <authorList>
            <person name="Papke R.T."/>
            <person name="de la Haba R.R."/>
            <person name="Infante-Dominguez C."/>
            <person name="Perez D."/>
            <person name="Sanchez-Porro C."/>
            <person name="Lapierre P."/>
            <person name="Ventosa A."/>
        </authorList>
    </citation>
    <scope>NUCLEOTIDE SEQUENCE [LARGE SCALE GENOMIC DNA]</scope>
    <source>
        <strain evidence="11 12">SM19</strain>
    </source>
</reference>
<evidence type="ECO:0000256" key="8">
    <source>
        <dbReference type="HAMAP-Rule" id="MF_00835"/>
    </source>
</evidence>
<evidence type="ECO:0000313" key="11">
    <source>
        <dbReference type="EMBL" id="EON93781.1"/>
    </source>
</evidence>
<proteinExistence type="inferred from homology"/>
<dbReference type="eggNOG" id="COG2226">
    <property type="taxonomic scope" value="Bacteria"/>
</dbReference>
<comment type="catalytic activity">
    <reaction evidence="1 8">
        <text>malonyl-[ACP] + S-adenosyl-L-methionine = malonyl-[ACP] methyl ester + S-adenosyl-L-homocysteine</text>
        <dbReference type="Rhea" id="RHEA:17105"/>
        <dbReference type="Rhea" id="RHEA-COMP:9623"/>
        <dbReference type="Rhea" id="RHEA-COMP:9954"/>
        <dbReference type="ChEBI" id="CHEBI:57856"/>
        <dbReference type="ChEBI" id="CHEBI:59789"/>
        <dbReference type="ChEBI" id="CHEBI:78449"/>
        <dbReference type="ChEBI" id="CHEBI:78845"/>
        <dbReference type="EC" id="2.1.1.197"/>
    </reaction>
</comment>
<protein>
    <recommendedName>
        <fullName evidence="3 8">Malonyl-[acyl-carrier protein] O-methyltransferase</fullName>
        <shortName evidence="8">Malonyl-ACP O-methyltransferase</shortName>
        <ecNumber evidence="3 8">2.1.1.197</ecNumber>
    </recommendedName>
    <alternativeName>
        <fullName evidence="8">Biotin synthesis protein BioC</fullName>
    </alternativeName>
</protein>
<comment type="pathway">
    <text evidence="2 8">Cofactor biosynthesis; biotin biosynthesis.</text>
</comment>
<comment type="function">
    <text evidence="8">Converts the free carboxyl group of a malonyl-thioester to its methyl ester by transfer of a methyl group from S-adenosyl-L-methionine (SAM). It allows to synthesize pimeloyl-ACP via the fatty acid synthetic pathway.</text>
</comment>
<dbReference type="Gene3D" id="3.40.50.150">
    <property type="entry name" value="Vaccinia Virus protein VP39"/>
    <property type="match status" value="1"/>
</dbReference>
<dbReference type="HOGENOM" id="CLU_046586_2_2_6"/>
<dbReference type="PANTHER" id="PTHR43591">
    <property type="entry name" value="METHYLTRANSFERASE"/>
    <property type="match status" value="1"/>
</dbReference>
<evidence type="ECO:0000259" key="10">
    <source>
        <dbReference type="Pfam" id="PF08241"/>
    </source>
</evidence>
<evidence type="ECO:0000256" key="4">
    <source>
        <dbReference type="ARBA" id="ARBA00022603"/>
    </source>
</evidence>